<evidence type="ECO:0000256" key="3">
    <source>
        <dbReference type="ARBA" id="ARBA00022729"/>
    </source>
</evidence>
<dbReference type="Gene3D" id="1.25.40.390">
    <property type="match status" value="1"/>
</dbReference>
<dbReference type="AlphaFoldDB" id="A0A327QX04"/>
<feature type="domain" description="SusD-like N-terminal" evidence="7">
    <location>
        <begin position="21"/>
        <end position="177"/>
    </location>
</feature>
<comment type="subcellular location">
    <subcellularLocation>
        <location evidence="1">Cell outer membrane</location>
    </subcellularLocation>
</comment>
<keyword evidence="4" id="KW-0472">Membrane</keyword>
<evidence type="ECO:0000313" key="9">
    <source>
        <dbReference type="Proteomes" id="UP000249547"/>
    </source>
</evidence>
<dbReference type="Pfam" id="PF14322">
    <property type="entry name" value="SusD-like_3"/>
    <property type="match status" value="1"/>
</dbReference>
<evidence type="ECO:0000256" key="1">
    <source>
        <dbReference type="ARBA" id="ARBA00004442"/>
    </source>
</evidence>
<dbReference type="GO" id="GO:0009279">
    <property type="term" value="C:cell outer membrane"/>
    <property type="evidence" value="ECO:0007669"/>
    <property type="project" value="UniProtKB-SubCell"/>
</dbReference>
<dbReference type="EMBL" id="QLLL01000002">
    <property type="protein sequence ID" value="RAJ08495.1"/>
    <property type="molecule type" value="Genomic_DNA"/>
</dbReference>
<name>A0A327QX04_9BACT</name>
<keyword evidence="3" id="KW-0732">Signal</keyword>
<evidence type="ECO:0000256" key="2">
    <source>
        <dbReference type="ARBA" id="ARBA00006275"/>
    </source>
</evidence>
<evidence type="ECO:0000259" key="6">
    <source>
        <dbReference type="Pfam" id="PF07980"/>
    </source>
</evidence>
<comment type="caution">
    <text evidence="8">The sequence shown here is derived from an EMBL/GenBank/DDBJ whole genome shotgun (WGS) entry which is preliminary data.</text>
</comment>
<dbReference type="PROSITE" id="PS51257">
    <property type="entry name" value="PROKAR_LIPOPROTEIN"/>
    <property type="match status" value="1"/>
</dbReference>
<keyword evidence="9" id="KW-1185">Reference proteome</keyword>
<protein>
    <submittedName>
        <fullName evidence="8">SusD-like starch-binding protein associating with outer membrane</fullName>
    </submittedName>
</protein>
<organism evidence="8 9">
    <name type="scientific">Chitinophaga skermanii</name>
    <dbReference type="NCBI Taxonomy" id="331697"/>
    <lineage>
        <taxon>Bacteria</taxon>
        <taxon>Pseudomonadati</taxon>
        <taxon>Bacteroidota</taxon>
        <taxon>Chitinophagia</taxon>
        <taxon>Chitinophagales</taxon>
        <taxon>Chitinophagaceae</taxon>
        <taxon>Chitinophaga</taxon>
    </lineage>
</organism>
<dbReference type="InterPro" id="IPR011990">
    <property type="entry name" value="TPR-like_helical_dom_sf"/>
</dbReference>
<evidence type="ECO:0000259" key="7">
    <source>
        <dbReference type="Pfam" id="PF14322"/>
    </source>
</evidence>
<sequence>MKKLFYIPVIAVLVFASACGKYLDIQPNDKFLEEQVYQSELGIKSVLNGIYMRMMKEFSYGGAMTMADVEYLGQQFMADANHAFNTYPGYQYADDKTKGRMNKIWSESYVTILNINKFLEGLNRYPGVVPVARERIMRGEAYGLRAMHHFDMLRLFGPMYSTVDSINLSIPYYSNGTAKTTPILPANAVMDSVLRDIDLALSYLAEDPIKNMGKTNILTNEAISDADVDGLRQLHFNYNAALVLKARVLLYRGNKAEAYQLAKDAITEVLKFNYWVQATNIIGITGATDKVFSTEIVFGVYNQQMVQAYQRYYDPELTDNNILLKNDTRLTSTTFEGLINDYRLKALWMVPSSGAKASRTFFKYAGLTDKTLVRGYVVPMLRMSELFYIVAETTTDKTEALTYLNTVRQNRGIDALGANATVETELRKEYQKEFIGEGQLFFYYKRKGTTPIVNATTGANVTMNKSTYVVPLPESETNVRN</sequence>
<dbReference type="Pfam" id="PF07980">
    <property type="entry name" value="SusD_RagB"/>
    <property type="match status" value="1"/>
</dbReference>
<feature type="domain" description="RagB/SusD" evidence="6">
    <location>
        <begin position="369"/>
        <end position="466"/>
    </location>
</feature>
<dbReference type="OrthoDB" id="1097962at2"/>
<reference evidence="8 9" key="1">
    <citation type="submission" date="2018-06" db="EMBL/GenBank/DDBJ databases">
        <title>Genomic Encyclopedia of Archaeal and Bacterial Type Strains, Phase II (KMG-II): from individual species to whole genera.</title>
        <authorList>
            <person name="Goeker M."/>
        </authorList>
    </citation>
    <scope>NUCLEOTIDE SEQUENCE [LARGE SCALE GENOMIC DNA]</scope>
    <source>
        <strain evidence="8 9">DSM 23857</strain>
    </source>
</reference>
<keyword evidence="5" id="KW-0998">Cell outer membrane</keyword>
<comment type="similarity">
    <text evidence="2">Belongs to the SusD family.</text>
</comment>
<evidence type="ECO:0000313" key="8">
    <source>
        <dbReference type="EMBL" id="RAJ08495.1"/>
    </source>
</evidence>
<dbReference type="SUPFAM" id="SSF48452">
    <property type="entry name" value="TPR-like"/>
    <property type="match status" value="1"/>
</dbReference>
<accession>A0A327QX04</accession>
<dbReference type="RefSeq" id="WP_111596642.1">
    <property type="nucleotide sequence ID" value="NZ_QLLL01000002.1"/>
</dbReference>
<proteinExistence type="inferred from homology"/>
<dbReference type="InterPro" id="IPR033985">
    <property type="entry name" value="SusD-like_N"/>
</dbReference>
<evidence type="ECO:0000256" key="5">
    <source>
        <dbReference type="ARBA" id="ARBA00023237"/>
    </source>
</evidence>
<evidence type="ECO:0000256" key="4">
    <source>
        <dbReference type="ARBA" id="ARBA00023136"/>
    </source>
</evidence>
<gene>
    <name evidence="8" type="ORF">LX64_01147</name>
</gene>
<dbReference type="InterPro" id="IPR012944">
    <property type="entry name" value="SusD_RagB_dom"/>
</dbReference>
<dbReference type="Proteomes" id="UP000249547">
    <property type="component" value="Unassembled WGS sequence"/>
</dbReference>